<evidence type="ECO:0000256" key="2">
    <source>
        <dbReference type="HAMAP-Rule" id="MF_00674"/>
    </source>
</evidence>
<evidence type="ECO:0000313" key="3">
    <source>
        <dbReference type="EMBL" id="OGG05182.1"/>
    </source>
</evidence>
<dbReference type="EMBL" id="MFIX01000082">
    <property type="protein sequence ID" value="OGG05182.1"/>
    <property type="molecule type" value="Genomic_DNA"/>
</dbReference>
<name>A0A1F5YZ53_9BACT</name>
<evidence type="ECO:0000256" key="1">
    <source>
        <dbReference type="ARBA" id="ARBA00009350"/>
    </source>
</evidence>
<dbReference type="PANTHER" id="PTHR37478:SF2">
    <property type="entry name" value="UPF0251 PROTEIN TK0562"/>
    <property type="match status" value="1"/>
</dbReference>
<sequence length="171" mass="18613">MARPRNCRRINGIPDAKTFKPAGVPASALEQVSLGLDELEALRLADLEGLYQDEAARRMNVSRQTFGRIVAEARRKTAEALIEGRCLIIEGGNVEMADMRAFKCYACGHAWEVPFGTGRPQACPTCNSENIHHGGMAGAGRGFGGRCRRRRLGKNRDFNRQNAALGKGAGE</sequence>
<organism evidence="3 4">
    <name type="scientific">Candidatus Glassbacteria bacterium RIFCSPLOWO2_12_FULL_58_11</name>
    <dbReference type="NCBI Taxonomy" id="1817867"/>
    <lineage>
        <taxon>Bacteria</taxon>
        <taxon>Candidatus Glassiibacteriota</taxon>
    </lineage>
</organism>
<reference evidence="3 4" key="1">
    <citation type="journal article" date="2016" name="Nat. Commun.">
        <title>Thousands of microbial genomes shed light on interconnected biogeochemical processes in an aquifer system.</title>
        <authorList>
            <person name="Anantharaman K."/>
            <person name="Brown C.T."/>
            <person name="Hug L.A."/>
            <person name="Sharon I."/>
            <person name="Castelle C.J."/>
            <person name="Probst A.J."/>
            <person name="Thomas B.C."/>
            <person name="Singh A."/>
            <person name="Wilkins M.J."/>
            <person name="Karaoz U."/>
            <person name="Brodie E.L."/>
            <person name="Williams K.H."/>
            <person name="Hubbard S.S."/>
            <person name="Banfield J.F."/>
        </authorList>
    </citation>
    <scope>NUCLEOTIDE SEQUENCE [LARGE SCALE GENOMIC DNA]</scope>
</reference>
<dbReference type="InterPro" id="IPR002852">
    <property type="entry name" value="UPF0251"/>
</dbReference>
<dbReference type="Proteomes" id="UP000179129">
    <property type="component" value="Unassembled WGS sequence"/>
</dbReference>
<dbReference type="HAMAP" id="MF_00674">
    <property type="entry name" value="UPF0251"/>
    <property type="match status" value="1"/>
</dbReference>
<dbReference type="AlphaFoldDB" id="A0A1F5YZ53"/>
<dbReference type="Pfam" id="PF02001">
    <property type="entry name" value="DUF134"/>
    <property type="match status" value="1"/>
</dbReference>
<comment type="similarity">
    <text evidence="1 2">Belongs to the UPF0251 family.</text>
</comment>
<accession>A0A1F5YZ53</accession>
<dbReference type="PANTHER" id="PTHR37478">
    <property type="match status" value="1"/>
</dbReference>
<proteinExistence type="inferred from homology"/>
<dbReference type="InterPro" id="IPR036388">
    <property type="entry name" value="WH-like_DNA-bd_sf"/>
</dbReference>
<evidence type="ECO:0000313" key="4">
    <source>
        <dbReference type="Proteomes" id="UP000179129"/>
    </source>
</evidence>
<dbReference type="Gene3D" id="1.10.10.10">
    <property type="entry name" value="Winged helix-like DNA-binding domain superfamily/Winged helix DNA-binding domain"/>
    <property type="match status" value="1"/>
</dbReference>
<gene>
    <name evidence="3" type="ORF">A3F83_08355</name>
</gene>
<comment type="caution">
    <text evidence="3">The sequence shown here is derived from an EMBL/GenBank/DDBJ whole genome shotgun (WGS) entry which is preliminary data.</text>
</comment>
<protein>
    <recommendedName>
        <fullName evidence="2">UPF0251 protein A3F83_08355</fullName>
    </recommendedName>
</protein>